<gene>
    <name evidence="1" type="ORF">CSKR_101746</name>
</gene>
<evidence type="ECO:0000313" key="1">
    <source>
        <dbReference type="EMBL" id="KAG5450586.1"/>
    </source>
</evidence>
<name>A0A3R7G9I1_CLOSI</name>
<dbReference type="EMBL" id="NIRI02000042">
    <property type="protein sequence ID" value="KAG5450586.1"/>
    <property type="molecule type" value="Genomic_DNA"/>
</dbReference>
<organism evidence="1 2">
    <name type="scientific">Clonorchis sinensis</name>
    <name type="common">Chinese liver fluke</name>
    <dbReference type="NCBI Taxonomy" id="79923"/>
    <lineage>
        <taxon>Eukaryota</taxon>
        <taxon>Metazoa</taxon>
        <taxon>Spiralia</taxon>
        <taxon>Lophotrochozoa</taxon>
        <taxon>Platyhelminthes</taxon>
        <taxon>Trematoda</taxon>
        <taxon>Digenea</taxon>
        <taxon>Opisthorchiida</taxon>
        <taxon>Opisthorchiata</taxon>
        <taxon>Opisthorchiidae</taxon>
        <taxon>Clonorchis</taxon>
    </lineage>
</organism>
<comment type="caution">
    <text evidence="1">The sequence shown here is derived from an EMBL/GenBank/DDBJ whole genome shotgun (WGS) entry which is preliminary data.</text>
</comment>
<accession>A0A3R7G9I1</accession>
<reference evidence="1 2" key="2">
    <citation type="journal article" date="2021" name="Genomics">
        <title>High-quality reference genome for Clonorchis sinensis.</title>
        <authorList>
            <person name="Young N.D."/>
            <person name="Stroehlein A.J."/>
            <person name="Kinkar L."/>
            <person name="Wang T."/>
            <person name="Sohn W.M."/>
            <person name="Chang B.C.H."/>
            <person name="Kaur P."/>
            <person name="Weisz D."/>
            <person name="Dudchenko O."/>
            <person name="Aiden E.L."/>
            <person name="Korhonen P.K."/>
            <person name="Gasser R.B."/>
        </authorList>
    </citation>
    <scope>NUCLEOTIDE SEQUENCE [LARGE SCALE GENOMIC DNA]</scope>
    <source>
        <strain evidence="1">Cs-k2</strain>
    </source>
</reference>
<reference evidence="1 2" key="1">
    <citation type="journal article" date="2018" name="Biotechnol. Adv.">
        <title>Improved genomic resources and new bioinformatic workflow for the carcinogenic parasite Clonorchis sinensis: Biotechnological implications.</title>
        <authorList>
            <person name="Wang D."/>
            <person name="Korhonen P.K."/>
            <person name="Gasser R.B."/>
            <person name="Young N.D."/>
        </authorList>
    </citation>
    <scope>NUCLEOTIDE SEQUENCE [LARGE SCALE GENOMIC DNA]</scope>
    <source>
        <strain evidence="1">Cs-k2</strain>
    </source>
</reference>
<dbReference type="Proteomes" id="UP000286415">
    <property type="component" value="Unassembled WGS sequence"/>
</dbReference>
<evidence type="ECO:0000313" key="2">
    <source>
        <dbReference type="Proteomes" id="UP000286415"/>
    </source>
</evidence>
<keyword evidence="2" id="KW-1185">Reference proteome</keyword>
<dbReference type="AlphaFoldDB" id="A0A3R7G9I1"/>
<sequence>MPKVRISYLSGISEMAQRLEREFTERKDRGSNPSSAFQLSLFRLGLLMQHLSSATYLQLGPPIPVLLQSRCSVTNQNLNFLACYLTVHCVSISDVKVKFFSPSVLQAPWFGLSHDRFHPSWGSSGRRSHRVSVNLVLYLNPHWTDLDISCNFWNIIEVKWLEWVERESTGRKVRGLNPTSASRLPLSRLGQPGSIPAPVLPSGGMAAGH</sequence>
<dbReference type="InParanoid" id="A0A3R7G9I1"/>
<dbReference type="OrthoDB" id="10051416at2759"/>
<protein>
    <submittedName>
        <fullName evidence="1">Uncharacterized protein</fullName>
    </submittedName>
</protein>
<proteinExistence type="predicted"/>